<dbReference type="PRINTS" id="PR00111">
    <property type="entry name" value="ABHYDROLASE"/>
</dbReference>
<accession>W0RBN4</accession>
<dbReference type="PANTHER" id="PTHR43798:SF33">
    <property type="entry name" value="HYDROLASE, PUTATIVE (AFU_ORTHOLOGUE AFUA_2G14860)-RELATED"/>
    <property type="match status" value="1"/>
</dbReference>
<dbReference type="PANTHER" id="PTHR43798">
    <property type="entry name" value="MONOACYLGLYCEROL LIPASE"/>
    <property type="match status" value="1"/>
</dbReference>
<dbReference type="InterPro" id="IPR000073">
    <property type="entry name" value="AB_hydrolase_1"/>
</dbReference>
<dbReference type="Gene3D" id="3.40.50.1820">
    <property type="entry name" value="alpha/beta hydrolase"/>
    <property type="match status" value="1"/>
</dbReference>
<dbReference type="InParanoid" id="W0RBN4"/>
<name>W0RBN4_9BACT</name>
<dbReference type="GO" id="GO:0006508">
    <property type="term" value="P:proteolysis"/>
    <property type="evidence" value="ECO:0007669"/>
    <property type="project" value="InterPro"/>
</dbReference>
<dbReference type="HOGENOM" id="CLU_020336_50_0_0"/>
<dbReference type="Pfam" id="PF00561">
    <property type="entry name" value="Abhydrolase_1"/>
    <property type="match status" value="1"/>
</dbReference>
<keyword evidence="5" id="KW-1185">Reference proteome</keyword>
<dbReference type="EMBL" id="CP007128">
    <property type="protein sequence ID" value="AHG88186.1"/>
    <property type="molecule type" value="Genomic_DNA"/>
</dbReference>
<feature type="domain" description="AB hydrolase-1" evidence="3">
    <location>
        <begin position="43"/>
        <end position="296"/>
    </location>
</feature>
<dbReference type="SUPFAM" id="SSF53474">
    <property type="entry name" value="alpha/beta-Hydrolases"/>
    <property type="match status" value="1"/>
</dbReference>
<dbReference type="PRINTS" id="PR00793">
    <property type="entry name" value="PROAMNOPTASE"/>
</dbReference>
<dbReference type="AlphaFoldDB" id="W0RBN4"/>
<organism evidence="4 5">
    <name type="scientific">Gemmatirosa kalamazoonensis</name>
    <dbReference type="NCBI Taxonomy" id="861299"/>
    <lineage>
        <taxon>Bacteria</taxon>
        <taxon>Pseudomonadati</taxon>
        <taxon>Gemmatimonadota</taxon>
        <taxon>Gemmatimonadia</taxon>
        <taxon>Gemmatimonadales</taxon>
        <taxon>Gemmatimonadaceae</taxon>
        <taxon>Gemmatirosa</taxon>
    </lineage>
</organism>
<dbReference type="KEGG" id="gba:J421_0649"/>
<dbReference type="GO" id="GO:0008233">
    <property type="term" value="F:peptidase activity"/>
    <property type="evidence" value="ECO:0007669"/>
    <property type="project" value="InterPro"/>
</dbReference>
<evidence type="ECO:0000259" key="3">
    <source>
        <dbReference type="Pfam" id="PF00561"/>
    </source>
</evidence>
<dbReference type="InterPro" id="IPR002410">
    <property type="entry name" value="Peptidase_S33"/>
</dbReference>
<proteinExistence type="inferred from homology"/>
<dbReference type="RefSeq" id="WP_025409731.1">
    <property type="nucleotide sequence ID" value="NZ_CP007128.1"/>
</dbReference>
<evidence type="ECO:0000313" key="5">
    <source>
        <dbReference type="Proteomes" id="UP000019151"/>
    </source>
</evidence>
<dbReference type="InterPro" id="IPR050266">
    <property type="entry name" value="AB_hydrolase_sf"/>
</dbReference>
<sequence>MIWRLVARAAAVAALAQPSRDGDFTTADGARLHYRVVGTAADTVIAIHGGPGVDLESIAGDFAPLAARHTVIFYDQRGAGRSELPTDTTRLGAQQQIDDLDAVRDHFGLARATLVAHSYGPLLAASYAIAHPDRVKRMVFFGPVPPARGDFWKRFGDAMASRLDGAARARLAAAGRVLADANADDAAIRRACREYWGAALPPRLADARTTLRSDLCASDARGIRYGLQTTNRVVMASYGDWDLRPALRHLAVPTLVVHGEADAIPMDLVAEWATSLPNATLLRVPGAAHFAYAERPDVVWPAVERFLAGER</sequence>
<reference evidence="4 5" key="1">
    <citation type="journal article" date="2014" name="Genome Announc.">
        <title>Genome Sequence and Methylome of Soil Bacterium Gemmatirosa kalamazoonensis KBS708T, a Member of the Rarely Cultivated Gemmatimonadetes Phylum.</title>
        <authorList>
            <person name="Debruyn J.M."/>
            <person name="Radosevich M."/>
            <person name="Wommack K.E."/>
            <person name="Polson S.W."/>
            <person name="Hauser L.J."/>
            <person name="Fawaz M.N."/>
            <person name="Korlach J."/>
            <person name="Tsai Y.C."/>
        </authorList>
    </citation>
    <scope>NUCLEOTIDE SEQUENCE [LARGE SCALE GENOMIC DNA]</scope>
    <source>
        <strain evidence="4 5">KBS708</strain>
    </source>
</reference>
<dbReference type="InterPro" id="IPR029058">
    <property type="entry name" value="AB_hydrolase_fold"/>
</dbReference>
<evidence type="ECO:0000256" key="2">
    <source>
        <dbReference type="ARBA" id="ARBA00022801"/>
    </source>
</evidence>
<keyword evidence="2 4" id="KW-0378">Hydrolase</keyword>
<dbReference type="GO" id="GO:0016020">
    <property type="term" value="C:membrane"/>
    <property type="evidence" value="ECO:0007669"/>
    <property type="project" value="TreeGrafter"/>
</dbReference>
<evidence type="ECO:0000256" key="1">
    <source>
        <dbReference type="ARBA" id="ARBA00010088"/>
    </source>
</evidence>
<dbReference type="eggNOG" id="COG0596">
    <property type="taxonomic scope" value="Bacteria"/>
</dbReference>
<dbReference type="OrthoDB" id="9780932at2"/>
<comment type="similarity">
    <text evidence="1">Belongs to the peptidase S33 family.</text>
</comment>
<protein>
    <submittedName>
        <fullName evidence="4">Alpha/beta hydrolase fold-containing protein</fullName>
    </submittedName>
</protein>
<dbReference type="STRING" id="861299.J421_0649"/>
<evidence type="ECO:0000313" key="4">
    <source>
        <dbReference type="EMBL" id="AHG88186.1"/>
    </source>
</evidence>
<dbReference type="Proteomes" id="UP000019151">
    <property type="component" value="Chromosome"/>
</dbReference>
<gene>
    <name evidence="4" type="ORF">J421_0649</name>
</gene>